<dbReference type="AlphaFoldDB" id="A0AAN0T2Y1"/>
<organism evidence="1 2">
    <name type="scientific">Heyndrickxia coagulans</name>
    <name type="common">Weizmannia coagulans</name>
    <dbReference type="NCBI Taxonomy" id="1398"/>
    <lineage>
        <taxon>Bacteria</taxon>
        <taxon>Bacillati</taxon>
        <taxon>Bacillota</taxon>
        <taxon>Bacilli</taxon>
        <taxon>Bacillales</taxon>
        <taxon>Bacillaceae</taxon>
        <taxon>Heyndrickxia</taxon>
    </lineage>
</organism>
<sequence length="46" mass="4886">MSGQGLEKMQLKTFGRDFSPGSFVSTGRMIPTISGIGASTHERAGR</sequence>
<evidence type="ECO:0000313" key="1">
    <source>
        <dbReference type="EMBL" id="AJO21862.1"/>
    </source>
</evidence>
<dbReference type="EMBL" id="CP010525">
    <property type="protein sequence ID" value="AJO21862.1"/>
    <property type="molecule type" value="Genomic_DNA"/>
</dbReference>
<accession>A0AAN0T2Y1</accession>
<dbReference type="Proteomes" id="UP000032024">
    <property type="component" value="Chromosome"/>
</dbReference>
<name>A0AAN0T2Y1_HEYCO</name>
<evidence type="ECO:0000313" key="2">
    <source>
        <dbReference type="Proteomes" id="UP000032024"/>
    </source>
</evidence>
<proteinExistence type="predicted"/>
<reference evidence="2" key="1">
    <citation type="submission" date="2015-01" db="EMBL/GenBank/DDBJ databases">
        <title>Comparative genome analysis of Bacillus coagulans HM-08, Clostridium butyricum HM-68, Bacillus subtilis HM-66 and Bacillus paralicheniformis BL-09.</title>
        <authorList>
            <person name="Zhang H."/>
        </authorList>
    </citation>
    <scope>NUCLEOTIDE SEQUENCE [LARGE SCALE GENOMIC DNA]</scope>
    <source>
        <strain evidence="2">HM-08</strain>
    </source>
</reference>
<gene>
    <name evidence="1" type="ORF">SB48_HM08orf01636</name>
</gene>
<protein>
    <submittedName>
        <fullName evidence="1">Uncharacterized protein</fullName>
    </submittedName>
</protein>
<keyword evidence="2" id="KW-1185">Reference proteome</keyword>